<evidence type="ECO:0000313" key="1">
    <source>
        <dbReference type="EMBL" id="GHH52307.1"/>
    </source>
</evidence>
<reference evidence="1" key="2">
    <citation type="submission" date="2020-09" db="EMBL/GenBank/DDBJ databases">
        <authorList>
            <person name="Sun Q."/>
            <person name="Ohkuma M."/>
        </authorList>
    </citation>
    <scope>NUCLEOTIDE SEQUENCE</scope>
    <source>
        <strain evidence="1">JCM 13306</strain>
    </source>
</reference>
<proteinExistence type="predicted"/>
<comment type="caution">
    <text evidence="1">The sequence shown here is derived from an EMBL/GenBank/DDBJ whole genome shotgun (WGS) entry which is preliminary data.</text>
</comment>
<evidence type="ECO:0000313" key="2">
    <source>
        <dbReference type="Proteomes" id="UP000623958"/>
    </source>
</evidence>
<sequence length="91" mass="10011">MPPPGVRWLTFRLHNGQSIGPARLQAVWSDAAETNDCSVRREHVEGAGYVYALYAPSGLRLPRRAELRMRALLESAGYVFTMAALAGRAPD</sequence>
<dbReference type="AlphaFoldDB" id="A0A919F7M0"/>
<protein>
    <submittedName>
        <fullName evidence="1">Uncharacterized protein</fullName>
    </submittedName>
</protein>
<keyword evidence="2" id="KW-1185">Reference proteome</keyword>
<organism evidence="1 2">
    <name type="scientific">Xanthomonas boreopolis</name>
    <dbReference type="NCBI Taxonomy" id="86183"/>
    <lineage>
        <taxon>Bacteria</taxon>
        <taxon>Pseudomonadati</taxon>
        <taxon>Pseudomonadota</taxon>
        <taxon>Gammaproteobacteria</taxon>
        <taxon>Lysobacterales</taxon>
        <taxon>Lysobacteraceae</taxon>
        <taxon>Xanthomonas</taxon>
    </lineage>
</organism>
<dbReference type="Proteomes" id="UP000623958">
    <property type="component" value="Unassembled WGS sequence"/>
</dbReference>
<accession>A0A919F7M0</accession>
<dbReference type="EMBL" id="BNBA01000010">
    <property type="protein sequence ID" value="GHH52307.1"/>
    <property type="molecule type" value="Genomic_DNA"/>
</dbReference>
<gene>
    <name evidence="1" type="ORF">GCM10009090_15740</name>
</gene>
<reference evidence="1" key="1">
    <citation type="journal article" date="2014" name="Int. J. Syst. Evol. Microbiol.">
        <title>Complete genome sequence of Corynebacterium casei LMG S-19264T (=DSM 44701T), isolated from a smear-ripened cheese.</title>
        <authorList>
            <consortium name="US DOE Joint Genome Institute (JGI-PGF)"/>
            <person name="Walter F."/>
            <person name="Albersmeier A."/>
            <person name="Kalinowski J."/>
            <person name="Ruckert C."/>
        </authorList>
    </citation>
    <scope>NUCLEOTIDE SEQUENCE</scope>
    <source>
        <strain evidence="1">JCM 13306</strain>
    </source>
</reference>
<name>A0A919F7M0_9XANT</name>